<dbReference type="InterPro" id="IPR003709">
    <property type="entry name" value="VanY-like_core_dom"/>
</dbReference>
<feature type="compositionally biased region" description="Basic and acidic residues" evidence="1">
    <location>
        <begin position="36"/>
        <end position="45"/>
    </location>
</feature>
<keyword evidence="2" id="KW-0812">Transmembrane</keyword>
<dbReference type="RefSeq" id="WP_212019123.1">
    <property type="nucleotide sequence ID" value="NZ_JAAFYZ010000224.1"/>
</dbReference>
<keyword evidence="5" id="KW-1185">Reference proteome</keyword>
<dbReference type="Proteomes" id="UP000730482">
    <property type="component" value="Unassembled WGS sequence"/>
</dbReference>
<feature type="region of interest" description="Disordered" evidence="1">
    <location>
        <begin position="1"/>
        <end position="55"/>
    </location>
</feature>
<dbReference type="InterPro" id="IPR009045">
    <property type="entry name" value="Zn_M74/Hedgehog-like"/>
</dbReference>
<dbReference type="EMBL" id="JAAFYZ010000224">
    <property type="protein sequence ID" value="MBS2553000.1"/>
    <property type="molecule type" value="Genomic_DNA"/>
</dbReference>
<dbReference type="Pfam" id="PF02557">
    <property type="entry name" value="VanY"/>
    <property type="match status" value="1"/>
</dbReference>
<gene>
    <name evidence="4" type="ORF">KGQ19_39720</name>
</gene>
<proteinExistence type="predicted"/>
<dbReference type="PANTHER" id="PTHR34385:SF1">
    <property type="entry name" value="PEPTIDOGLYCAN L-ALANYL-D-GLUTAMATE ENDOPEPTIDASE CWLK"/>
    <property type="match status" value="1"/>
</dbReference>
<name>A0ABS5L446_9ACTN</name>
<feature type="compositionally biased region" description="Low complexity" evidence="1">
    <location>
        <begin position="125"/>
        <end position="151"/>
    </location>
</feature>
<organism evidence="4 5">
    <name type="scientific">Catenulispora pinistramenti</name>
    <dbReference type="NCBI Taxonomy" id="2705254"/>
    <lineage>
        <taxon>Bacteria</taxon>
        <taxon>Bacillati</taxon>
        <taxon>Actinomycetota</taxon>
        <taxon>Actinomycetes</taxon>
        <taxon>Catenulisporales</taxon>
        <taxon>Catenulisporaceae</taxon>
        <taxon>Catenulispora</taxon>
    </lineage>
</organism>
<feature type="compositionally biased region" description="Polar residues" evidence="1">
    <location>
        <begin position="1"/>
        <end position="10"/>
    </location>
</feature>
<reference evidence="4 5" key="1">
    <citation type="submission" date="2020-02" db="EMBL/GenBank/DDBJ databases">
        <title>Acidophilic actinobacteria isolated from forest soil.</title>
        <authorList>
            <person name="Golinska P."/>
        </authorList>
    </citation>
    <scope>NUCLEOTIDE SEQUENCE [LARGE SCALE GENOMIC DNA]</scope>
    <source>
        <strain evidence="4 5">NL8</strain>
    </source>
</reference>
<evidence type="ECO:0000313" key="5">
    <source>
        <dbReference type="Proteomes" id="UP000730482"/>
    </source>
</evidence>
<protein>
    <submittedName>
        <fullName evidence="4">D-alanyl-D-alanine carboxypeptidase family protein</fullName>
    </submittedName>
</protein>
<feature type="compositionally biased region" description="Low complexity" evidence="1">
    <location>
        <begin position="109"/>
        <end position="118"/>
    </location>
</feature>
<accession>A0ABS5L446</accession>
<keyword evidence="4" id="KW-0378">Hydrolase</keyword>
<keyword evidence="2" id="KW-1133">Transmembrane helix</keyword>
<dbReference type="PANTHER" id="PTHR34385">
    <property type="entry name" value="D-ALANYL-D-ALANINE CARBOXYPEPTIDASE"/>
    <property type="match status" value="1"/>
</dbReference>
<evidence type="ECO:0000256" key="2">
    <source>
        <dbReference type="SAM" id="Phobius"/>
    </source>
</evidence>
<evidence type="ECO:0000256" key="1">
    <source>
        <dbReference type="SAM" id="MobiDB-lite"/>
    </source>
</evidence>
<comment type="caution">
    <text evidence="4">The sequence shown here is derived from an EMBL/GenBank/DDBJ whole genome shotgun (WGS) entry which is preliminary data.</text>
</comment>
<keyword evidence="4" id="KW-0645">Protease</keyword>
<sequence length="294" mass="30873">MEQRDQTPQQPGEDIGRAAAEAAAEAEADEGVDAFGDGRWHRPERYGSGPDEPERRSKRWLVVGGVTVVALALAGGAAAIAGGSHHTSNTTAQNVAATDPSTQSPIPPATSQQSTTAPTTPPPASEATTPSTPTKPSTPTPSKSSTSATPTDETGGACENTSHDTAADRAVMFSGMTDGTQQAFLNAKKAAEANGLSFVLNSGYRSAAYQKRIFDCYVKQLGSAQAARTWALPPEESAHVKGYAMDIAPPPAAAWLESTAGKYGLCRRFADETWHFEYQARYKTQGCPALLPHP</sequence>
<keyword evidence="4" id="KW-0121">Carboxypeptidase</keyword>
<feature type="compositionally biased region" description="Polar residues" evidence="1">
    <location>
        <begin position="85"/>
        <end position="104"/>
    </location>
</feature>
<dbReference type="SUPFAM" id="SSF55166">
    <property type="entry name" value="Hedgehog/DD-peptidase"/>
    <property type="match status" value="1"/>
</dbReference>
<feature type="transmembrane region" description="Helical" evidence="2">
    <location>
        <begin position="60"/>
        <end position="81"/>
    </location>
</feature>
<dbReference type="InterPro" id="IPR052179">
    <property type="entry name" value="DD-CPase-like"/>
</dbReference>
<dbReference type="Gene3D" id="3.30.1380.10">
    <property type="match status" value="1"/>
</dbReference>
<evidence type="ECO:0000313" key="4">
    <source>
        <dbReference type="EMBL" id="MBS2553000.1"/>
    </source>
</evidence>
<feature type="domain" description="D-alanyl-D-alanine carboxypeptidase-like core" evidence="3">
    <location>
        <begin position="178"/>
        <end position="283"/>
    </location>
</feature>
<evidence type="ECO:0000259" key="3">
    <source>
        <dbReference type="Pfam" id="PF02557"/>
    </source>
</evidence>
<feature type="region of interest" description="Disordered" evidence="1">
    <location>
        <begin position="81"/>
        <end position="163"/>
    </location>
</feature>
<keyword evidence="2" id="KW-0472">Membrane</keyword>
<dbReference type="GO" id="GO:0004180">
    <property type="term" value="F:carboxypeptidase activity"/>
    <property type="evidence" value="ECO:0007669"/>
    <property type="project" value="UniProtKB-KW"/>
</dbReference>